<evidence type="ECO:0000256" key="6">
    <source>
        <dbReference type="ARBA" id="ARBA00022723"/>
    </source>
</evidence>
<dbReference type="Gene3D" id="3.30.70.590">
    <property type="entry name" value="Poly(A) polymerase predicted RNA binding domain"/>
    <property type="match status" value="1"/>
</dbReference>
<comment type="function">
    <text evidence="11">Polymerase that creates the 3'-poly(A) tail of mRNA's.</text>
</comment>
<feature type="binding site" evidence="13">
    <location>
        <position position="157"/>
    </location>
    <ligand>
        <name>Mg(2+)</name>
        <dbReference type="ChEBI" id="CHEBI:18420"/>
        <label>2</label>
        <note>catalytic</note>
    </ligand>
</feature>
<evidence type="ECO:0000256" key="15">
    <source>
        <dbReference type="SAM" id="Phobius"/>
    </source>
</evidence>
<feature type="binding site" evidence="12">
    <location>
        <begin position="103"/>
        <end position="105"/>
    </location>
    <ligand>
        <name>ATP</name>
        <dbReference type="ChEBI" id="CHEBI:30616"/>
    </ligand>
</feature>
<feature type="transmembrane region" description="Helical" evidence="15">
    <location>
        <begin position="225"/>
        <end position="244"/>
    </location>
</feature>
<comment type="cofactor">
    <cofactor evidence="13">
        <name>Mg(2+)</name>
        <dbReference type="ChEBI" id="CHEBI:18420"/>
    </cofactor>
    <text evidence="13">Binds 2 magnesium ions. Also active with manganese.</text>
</comment>
<organism evidence="19 20">
    <name type="scientific">Rhizopus azygosporus</name>
    <name type="common">Rhizopus microsporus var. azygosporus</name>
    <dbReference type="NCBI Taxonomy" id="86630"/>
    <lineage>
        <taxon>Eukaryota</taxon>
        <taxon>Fungi</taxon>
        <taxon>Fungi incertae sedis</taxon>
        <taxon>Mucoromycota</taxon>
        <taxon>Mucoromycotina</taxon>
        <taxon>Mucoromycetes</taxon>
        <taxon>Mucorales</taxon>
        <taxon>Mucorineae</taxon>
        <taxon>Rhizopodaceae</taxon>
        <taxon>Rhizopus</taxon>
    </lineage>
</organism>
<comment type="similarity">
    <text evidence="3 11">Belongs to the poly(A) polymerase family.</text>
</comment>
<feature type="domain" description="Poly(A) polymerase nucleotidyltransferase" evidence="18">
    <location>
        <begin position="12"/>
        <end position="204"/>
    </location>
</feature>
<evidence type="ECO:0000259" key="16">
    <source>
        <dbReference type="Pfam" id="PF04926"/>
    </source>
</evidence>
<evidence type="ECO:0000256" key="3">
    <source>
        <dbReference type="ARBA" id="ARBA00010912"/>
    </source>
</evidence>
<dbReference type="Proteomes" id="UP000252139">
    <property type="component" value="Unassembled WGS sequence"/>
</dbReference>
<evidence type="ECO:0000256" key="12">
    <source>
        <dbReference type="PIRSR" id="PIRSR018425-1"/>
    </source>
</evidence>
<dbReference type="GO" id="GO:0003723">
    <property type="term" value="F:RNA binding"/>
    <property type="evidence" value="ECO:0007669"/>
    <property type="project" value="UniProtKB-UniRule"/>
</dbReference>
<keyword evidence="5 11" id="KW-0808">Transferase</keyword>
<evidence type="ECO:0000256" key="14">
    <source>
        <dbReference type="SAM" id="MobiDB-lite"/>
    </source>
</evidence>
<dbReference type="GO" id="GO:0031123">
    <property type="term" value="P:RNA 3'-end processing"/>
    <property type="evidence" value="ECO:0007669"/>
    <property type="project" value="InterPro"/>
</dbReference>
<evidence type="ECO:0000256" key="2">
    <source>
        <dbReference type="ARBA" id="ARBA00004123"/>
    </source>
</evidence>
<dbReference type="InterPro" id="IPR007012">
    <property type="entry name" value="PolA_pol_cen_dom"/>
</dbReference>
<keyword evidence="15" id="KW-0812">Transmembrane</keyword>
<evidence type="ECO:0000256" key="5">
    <source>
        <dbReference type="ARBA" id="ARBA00022679"/>
    </source>
</evidence>
<dbReference type="InterPro" id="IPR043519">
    <property type="entry name" value="NT_sf"/>
</dbReference>
<dbReference type="CDD" id="cd05402">
    <property type="entry name" value="NT_PAP_TUTase"/>
    <property type="match status" value="1"/>
</dbReference>
<keyword evidence="4 11" id="KW-0507">mRNA processing</keyword>
<dbReference type="FunFam" id="1.10.1410.10:FF:000001">
    <property type="entry name" value="Putative poly(A) polymerase gamma"/>
    <property type="match status" value="1"/>
</dbReference>
<dbReference type="Pfam" id="PF04928">
    <property type="entry name" value="PAP_central"/>
    <property type="match status" value="1"/>
</dbReference>
<keyword evidence="10 11" id="KW-0539">Nucleus</keyword>
<comment type="cofactor">
    <cofactor evidence="1">
        <name>Mn(2+)</name>
        <dbReference type="ChEBI" id="CHEBI:29035"/>
    </cofactor>
</comment>
<feature type="binding site" evidence="13">
    <location>
        <position position="103"/>
    </location>
    <ligand>
        <name>Mg(2+)</name>
        <dbReference type="ChEBI" id="CHEBI:18420"/>
        <label>2</label>
        <note>catalytic</note>
    </ligand>
</feature>
<dbReference type="SUPFAM" id="SSF81631">
    <property type="entry name" value="PAP/OAS1 substrate-binding domain"/>
    <property type="match status" value="1"/>
</dbReference>
<evidence type="ECO:0000256" key="4">
    <source>
        <dbReference type="ARBA" id="ARBA00022664"/>
    </source>
</evidence>
<dbReference type="Pfam" id="PF04926">
    <property type="entry name" value="PAP_RNA-bind"/>
    <property type="match status" value="1"/>
</dbReference>
<name>A0A367JC44_RHIAZ</name>
<dbReference type="EC" id="2.7.7.19" evidence="11"/>
<keyword evidence="20" id="KW-1185">Reference proteome</keyword>
<dbReference type="InterPro" id="IPR014492">
    <property type="entry name" value="PolyA_polymerase"/>
</dbReference>
<feature type="region of interest" description="Disordered" evidence="14">
    <location>
        <begin position="531"/>
        <end position="576"/>
    </location>
</feature>
<feature type="binding site" evidence="12">
    <location>
        <begin position="236"/>
        <end position="237"/>
    </location>
    <ligand>
        <name>ATP</name>
        <dbReference type="ChEBI" id="CHEBI:30616"/>
    </ligand>
</feature>
<comment type="catalytic activity">
    <reaction evidence="11">
        <text>RNA(n) + ATP = RNA(n)-3'-adenine ribonucleotide + diphosphate</text>
        <dbReference type="Rhea" id="RHEA:11332"/>
        <dbReference type="Rhea" id="RHEA-COMP:14527"/>
        <dbReference type="Rhea" id="RHEA-COMP:17347"/>
        <dbReference type="ChEBI" id="CHEBI:30616"/>
        <dbReference type="ChEBI" id="CHEBI:33019"/>
        <dbReference type="ChEBI" id="CHEBI:140395"/>
        <dbReference type="ChEBI" id="CHEBI:173115"/>
        <dbReference type="EC" id="2.7.7.19"/>
    </reaction>
</comment>
<dbReference type="OrthoDB" id="412748at2759"/>
<feature type="binding site" evidence="12">
    <location>
        <position position="218"/>
    </location>
    <ligand>
        <name>ATP</name>
        <dbReference type="ChEBI" id="CHEBI:30616"/>
    </ligand>
</feature>
<feature type="binding site" evidence="13">
    <location>
        <position position="105"/>
    </location>
    <ligand>
        <name>Mg(2+)</name>
        <dbReference type="ChEBI" id="CHEBI:18420"/>
        <label>1</label>
        <note>catalytic</note>
    </ligand>
</feature>
<dbReference type="PANTHER" id="PTHR10682:SF10">
    <property type="entry name" value="POLYNUCLEOTIDE ADENYLYLTRANSFERASE"/>
    <property type="match status" value="1"/>
</dbReference>
<evidence type="ECO:0000259" key="17">
    <source>
        <dbReference type="Pfam" id="PF04928"/>
    </source>
</evidence>
<keyword evidence="6 13" id="KW-0479">Metal-binding</keyword>
<evidence type="ECO:0000256" key="10">
    <source>
        <dbReference type="ARBA" id="ARBA00023242"/>
    </source>
</evidence>
<reference evidence="19 20" key="1">
    <citation type="journal article" date="2018" name="G3 (Bethesda)">
        <title>Phylogenetic and Phylogenomic Definition of Rhizopus Species.</title>
        <authorList>
            <person name="Gryganskyi A.P."/>
            <person name="Golan J."/>
            <person name="Dolatabadi S."/>
            <person name="Mondo S."/>
            <person name="Robb S."/>
            <person name="Idnurm A."/>
            <person name="Muszewska A."/>
            <person name="Steczkiewicz K."/>
            <person name="Masonjones S."/>
            <person name="Liao H.L."/>
            <person name="Gajdeczka M.T."/>
            <person name="Anike F."/>
            <person name="Vuek A."/>
            <person name="Anishchenko I.M."/>
            <person name="Voigt K."/>
            <person name="de Hoog G.S."/>
            <person name="Smith M.E."/>
            <person name="Heitman J."/>
            <person name="Vilgalys R."/>
            <person name="Stajich J.E."/>
        </authorList>
    </citation>
    <scope>NUCLEOTIDE SEQUENCE [LARGE SCALE GENOMIC DNA]</scope>
    <source>
        <strain evidence="19 20">CBS 357.93</strain>
    </source>
</reference>
<evidence type="ECO:0000256" key="1">
    <source>
        <dbReference type="ARBA" id="ARBA00001936"/>
    </source>
</evidence>
<dbReference type="EMBL" id="PJQL01001659">
    <property type="protein sequence ID" value="RCH87429.1"/>
    <property type="molecule type" value="Genomic_DNA"/>
</dbReference>
<evidence type="ECO:0000313" key="20">
    <source>
        <dbReference type="Proteomes" id="UP000252139"/>
    </source>
</evidence>
<feature type="binding site" evidence="12">
    <location>
        <position position="227"/>
    </location>
    <ligand>
        <name>ATP</name>
        <dbReference type="ChEBI" id="CHEBI:30616"/>
    </ligand>
</feature>
<dbReference type="STRING" id="86630.A0A367JC44"/>
<protein>
    <recommendedName>
        <fullName evidence="11">Poly(A) polymerase</fullName>
        <ecNumber evidence="11">2.7.7.19</ecNumber>
    </recommendedName>
</protein>
<dbReference type="SUPFAM" id="SSF55003">
    <property type="entry name" value="PAP/Archaeal CCA-adding enzyme, C-terminal domain"/>
    <property type="match status" value="1"/>
</dbReference>
<keyword evidence="7 11" id="KW-0547">Nucleotide-binding</keyword>
<evidence type="ECO:0000256" key="7">
    <source>
        <dbReference type="ARBA" id="ARBA00022741"/>
    </source>
</evidence>
<keyword evidence="15" id="KW-0472">Membrane</keyword>
<dbReference type="FunFam" id="3.30.460.10:FF:000002">
    <property type="entry name" value="Poly(A) polymerase alpha, putative"/>
    <property type="match status" value="1"/>
</dbReference>
<dbReference type="PIRSF" id="PIRSF018425">
    <property type="entry name" value="PolyA_polymerase"/>
    <property type="match status" value="1"/>
</dbReference>
<comment type="subcellular location">
    <subcellularLocation>
        <location evidence="2 11">Nucleus</location>
    </subcellularLocation>
</comment>
<dbReference type="AlphaFoldDB" id="A0A367JC44"/>
<evidence type="ECO:0000256" key="9">
    <source>
        <dbReference type="ARBA" id="ARBA00022842"/>
    </source>
</evidence>
<feature type="domain" description="Poly(A) polymerase central" evidence="17">
    <location>
        <begin position="209"/>
        <end position="355"/>
    </location>
</feature>
<feature type="domain" description="Poly(A) polymerase RNA-binding" evidence="16">
    <location>
        <begin position="359"/>
        <end position="532"/>
    </location>
</feature>
<feature type="compositionally biased region" description="Low complexity" evidence="14">
    <location>
        <begin position="539"/>
        <end position="552"/>
    </location>
</feature>
<dbReference type="PANTHER" id="PTHR10682">
    <property type="entry name" value="POLY A POLYMERASE"/>
    <property type="match status" value="1"/>
</dbReference>
<comment type="caution">
    <text evidence="19">The sequence shown here is derived from an EMBL/GenBank/DDBJ whole genome shotgun (WGS) entry which is preliminary data.</text>
</comment>
<dbReference type="GO" id="GO:0005524">
    <property type="term" value="F:ATP binding"/>
    <property type="evidence" value="ECO:0007669"/>
    <property type="project" value="UniProtKB-UniRule"/>
</dbReference>
<dbReference type="GO" id="GO:1990817">
    <property type="term" value="F:poly(A) RNA polymerase activity"/>
    <property type="evidence" value="ECO:0007669"/>
    <property type="project" value="UniProtKB-UniRule"/>
</dbReference>
<accession>A0A367JC44</accession>
<dbReference type="GO" id="GO:0005634">
    <property type="term" value="C:nucleus"/>
    <property type="evidence" value="ECO:0007669"/>
    <property type="project" value="UniProtKB-SubCell"/>
</dbReference>
<sequence length="576" mass="65153">MSESQENRVYPGITKPLSLEKPGPRDIQLTIELEKTLNLYGLYDSEERAQQRCRVLQSLDDLTKQFVKMVYEKKGYTELAKKAGGKVFTYGSYRLGVNATDADIDTLCVFPKYVDRIDFFTVMLELLKTHEHITDITAVTNAYVPLIKFKFNDIPIDFICARLNVDQIPEDIDLKDSNLLRNLDALSVRSLNGTRVADDILDLVPNVDTFRTVLRCIKLWATRKAIYSNVLGFLGGVAWAILVARICQLYPNASASTVIDKFFHILITWPWPSPVLLKAVEDGPIVPTIKPWNPKLNPVDRCHRMPIITPSYPSMCATHNVTPSTQRIIIGELKQAAEMVEKIIAGSATWSQLFQPHRFFEMYHQYLQITVIADDYNLQLKWAGLVEARIRQFVIKLEAVPPILLVHPFVDGFSENHICNNASDVSAMSLGRKPDNKNNDTVSGKMIYSKTFYIGLYIRRAGLNQKLDVLPMTHLYTHTGKAQLTIDICVPIEEFKNTLRLWPEYSSRHMAVHIEAIHQSDLPKDLLTKSNTAGKRTLKPSTSTNNSTTVTNKKSKRNNEANNELPMTATTATVAL</sequence>
<keyword evidence="19" id="KW-0548">Nucleotidyltransferase</keyword>
<keyword evidence="9 13" id="KW-0460">Magnesium</keyword>
<dbReference type="InterPro" id="IPR048840">
    <property type="entry name" value="PolA_pol_NTPase"/>
</dbReference>
<dbReference type="GO" id="GO:0006397">
    <property type="term" value="P:mRNA processing"/>
    <property type="evidence" value="ECO:0007669"/>
    <property type="project" value="UniProtKB-KW"/>
</dbReference>
<dbReference type="InterPro" id="IPR011068">
    <property type="entry name" value="NuclTrfase_I-like_C"/>
</dbReference>
<keyword evidence="15" id="KW-1133">Transmembrane helix</keyword>
<feature type="binding site" evidence="13">
    <location>
        <position position="105"/>
    </location>
    <ligand>
        <name>Mg(2+)</name>
        <dbReference type="ChEBI" id="CHEBI:18420"/>
        <label>2</label>
        <note>catalytic</note>
    </ligand>
</feature>
<evidence type="ECO:0000256" key="13">
    <source>
        <dbReference type="PIRSR" id="PIRSR018425-2"/>
    </source>
</evidence>
<dbReference type="Gene3D" id="1.10.1410.10">
    <property type="match status" value="1"/>
</dbReference>
<feature type="binding site" evidence="12">
    <location>
        <position position="157"/>
    </location>
    <ligand>
        <name>ATP</name>
        <dbReference type="ChEBI" id="CHEBI:30616"/>
    </ligand>
</feature>
<dbReference type="GO" id="GO:0046872">
    <property type="term" value="F:metal ion binding"/>
    <property type="evidence" value="ECO:0007669"/>
    <property type="project" value="UniProtKB-KW"/>
</dbReference>
<dbReference type="InterPro" id="IPR007010">
    <property type="entry name" value="PolA_pol_RNA-bd_dom"/>
</dbReference>
<keyword evidence="8 11" id="KW-0067">ATP-binding</keyword>
<dbReference type="SUPFAM" id="SSF81301">
    <property type="entry name" value="Nucleotidyltransferase"/>
    <property type="match status" value="1"/>
</dbReference>
<evidence type="ECO:0000256" key="8">
    <source>
        <dbReference type="ARBA" id="ARBA00022840"/>
    </source>
</evidence>
<feature type="binding site" evidence="13">
    <location>
        <position position="103"/>
    </location>
    <ligand>
        <name>Mg(2+)</name>
        <dbReference type="ChEBI" id="CHEBI:18420"/>
        <label>1</label>
        <note>catalytic</note>
    </ligand>
</feature>
<dbReference type="Pfam" id="PF20750">
    <property type="entry name" value="PAP_NTPase"/>
    <property type="match status" value="1"/>
</dbReference>
<proteinExistence type="inferred from homology"/>
<evidence type="ECO:0000313" key="19">
    <source>
        <dbReference type="EMBL" id="RCH87429.1"/>
    </source>
</evidence>
<evidence type="ECO:0000259" key="18">
    <source>
        <dbReference type="Pfam" id="PF20750"/>
    </source>
</evidence>
<gene>
    <name evidence="19" type="primary">PAP1_1</name>
    <name evidence="19" type="ORF">CU097_000038</name>
</gene>
<evidence type="ECO:0000256" key="11">
    <source>
        <dbReference type="PIRNR" id="PIRNR018425"/>
    </source>
</evidence>
<dbReference type="Gene3D" id="3.30.460.10">
    <property type="entry name" value="Beta Polymerase, domain 2"/>
    <property type="match status" value="1"/>
</dbReference>